<dbReference type="Proteomes" id="UP001242010">
    <property type="component" value="Chromosome"/>
</dbReference>
<evidence type="ECO:0000313" key="7">
    <source>
        <dbReference type="Proteomes" id="UP001242010"/>
    </source>
</evidence>
<comment type="function">
    <text evidence="4">Phosphorolytic 3'-5' exoribonuclease that plays an important role in tRNA 3'-end maturation. Removes nucleotide residues following the 3'-CCA terminus of tRNAs; can also add nucleotides to the ends of RNA molecules by using nucleoside diphosphates as substrates, but this may not be physiologically important. Probably plays a role in initiation of 16S rRNA degradation (leading to ribosome degradation) during starvation.</text>
</comment>
<proteinExistence type="inferred from homology"/>
<keyword evidence="4" id="KW-0808">Transferase</keyword>
<dbReference type="PANTHER" id="PTHR11953">
    <property type="entry name" value="EXOSOME COMPLEX COMPONENT"/>
    <property type="match status" value="1"/>
</dbReference>
<dbReference type="InterPro" id="IPR002381">
    <property type="entry name" value="RNase_PH_bac-type"/>
</dbReference>
<accession>A0ABM8DM59</accession>
<dbReference type="InterPro" id="IPR018336">
    <property type="entry name" value="RNase_PH_CS"/>
</dbReference>
<dbReference type="SUPFAM" id="SSF55666">
    <property type="entry name" value="Ribonuclease PH domain 2-like"/>
    <property type="match status" value="1"/>
</dbReference>
<comment type="catalytic activity">
    <reaction evidence="4">
        <text>tRNA(n+1) + phosphate = tRNA(n) + a ribonucleoside 5'-diphosphate</text>
        <dbReference type="Rhea" id="RHEA:10628"/>
        <dbReference type="Rhea" id="RHEA-COMP:17343"/>
        <dbReference type="Rhea" id="RHEA-COMP:17344"/>
        <dbReference type="ChEBI" id="CHEBI:43474"/>
        <dbReference type="ChEBI" id="CHEBI:57930"/>
        <dbReference type="ChEBI" id="CHEBI:173114"/>
        <dbReference type="EC" id="2.7.7.56"/>
    </reaction>
</comment>
<dbReference type="InterPro" id="IPR036345">
    <property type="entry name" value="ExoRNase_PH_dom2_sf"/>
</dbReference>
<dbReference type="Pfam" id="PF01138">
    <property type="entry name" value="RNase_PH"/>
    <property type="match status" value="1"/>
</dbReference>
<evidence type="ECO:0000259" key="5">
    <source>
        <dbReference type="Pfam" id="PF01138"/>
    </source>
</evidence>
<keyword evidence="4" id="KW-0820">tRNA-binding</keyword>
<evidence type="ECO:0000256" key="1">
    <source>
        <dbReference type="ARBA" id="ARBA00006678"/>
    </source>
</evidence>
<evidence type="ECO:0000256" key="2">
    <source>
        <dbReference type="ARBA" id="ARBA00022552"/>
    </source>
</evidence>
<dbReference type="InterPro" id="IPR020568">
    <property type="entry name" value="Ribosomal_Su5_D2-typ_SF"/>
</dbReference>
<evidence type="ECO:0000313" key="6">
    <source>
        <dbReference type="EMBL" id="BDU68001.1"/>
    </source>
</evidence>
<gene>
    <name evidence="4 6" type="primary">rph</name>
    <name evidence="6" type="ORF">GETHOR_01020</name>
</gene>
<reference evidence="7" key="1">
    <citation type="journal article" date="2023" name="Int. J. Syst. Evol. Microbiol.">
        <title>Mesoterricola silvestris gen. nov., sp. nov., Mesoterricola sediminis sp. nov., Geothrix oryzae sp. nov., Geothrix edaphica sp. nov., Geothrix rubra sp. nov., and Geothrix limicola sp. nov., six novel members of Acidobacteriota isolated from soils.</title>
        <authorList>
            <person name="Itoh H."/>
            <person name="Sugisawa Y."/>
            <person name="Mise K."/>
            <person name="Xu Z."/>
            <person name="Kuniyasu M."/>
            <person name="Ushijima N."/>
            <person name="Kawano K."/>
            <person name="Kobayashi E."/>
            <person name="Shiratori Y."/>
            <person name="Masuda Y."/>
            <person name="Senoo K."/>
        </authorList>
    </citation>
    <scope>NUCLEOTIDE SEQUENCE [LARGE SCALE GENOMIC DNA]</scope>
    <source>
        <strain evidence="7">Red222</strain>
    </source>
</reference>
<comment type="similarity">
    <text evidence="1 4">Belongs to the RNase PH family.</text>
</comment>
<dbReference type="PANTHER" id="PTHR11953:SF0">
    <property type="entry name" value="EXOSOME COMPLEX COMPONENT RRP41"/>
    <property type="match status" value="1"/>
</dbReference>
<dbReference type="InterPro" id="IPR050080">
    <property type="entry name" value="RNase_PH"/>
</dbReference>
<feature type="binding site" evidence="4">
    <location>
        <position position="87"/>
    </location>
    <ligand>
        <name>phosphate</name>
        <dbReference type="ChEBI" id="CHEBI:43474"/>
        <note>substrate</note>
    </ligand>
</feature>
<name>A0ABM8DM59_9BACT</name>
<keyword evidence="2 4" id="KW-0698">rRNA processing</keyword>
<comment type="subunit">
    <text evidence="4">Homohexameric ring arranged as a trimer of dimers.</text>
</comment>
<keyword evidence="3" id="KW-0694">RNA-binding</keyword>
<feature type="domain" description="Exoribonuclease phosphorolytic" evidence="5">
    <location>
        <begin position="11"/>
        <end position="141"/>
    </location>
</feature>
<feature type="binding site" evidence="4">
    <location>
        <begin position="125"/>
        <end position="127"/>
    </location>
    <ligand>
        <name>phosphate</name>
        <dbReference type="ChEBI" id="CHEBI:43474"/>
        <note>substrate</note>
    </ligand>
</feature>
<dbReference type="HAMAP" id="MF_00564">
    <property type="entry name" value="RNase_PH"/>
    <property type="match status" value="1"/>
</dbReference>
<dbReference type="InterPro" id="IPR027408">
    <property type="entry name" value="PNPase/RNase_PH_dom_sf"/>
</dbReference>
<sequence>MEGLLMRGNGELRSLVFETGVQLHAAGSCLVKVGRTHVLCAASLEAKVPGWMKGRGTGWLTAEYGMLPAATNTRSDREATKGKQQGRTVEIQRLIGRSLRQAVDLAALGERTLSVDCDVLNADGGTRCAAITGAWVAVALALRSQGLEAALIRQLAAVSVGLVEAGEGRRGLVLDLEYEEDHRAAVDCNLVAARPTMGAGGDLMLVEWQGTGEGRPFSRAEADGLVDLGLAGCATLMEVQRAALA</sequence>
<protein>
    <recommendedName>
        <fullName evidence="4">Ribonuclease PH</fullName>
        <shortName evidence="4">RNase PH</shortName>
        <ecNumber evidence="4">2.7.7.56</ecNumber>
    </recommendedName>
    <alternativeName>
        <fullName evidence="4">tRNA nucleotidyltransferase</fullName>
    </alternativeName>
</protein>
<dbReference type="NCBIfam" id="TIGR01966">
    <property type="entry name" value="RNasePH"/>
    <property type="match status" value="1"/>
</dbReference>
<evidence type="ECO:0000256" key="3">
    <source>
        <dbReference type="ARBA" id="ARBA00022884"/>
    </source>
</evidence>
<dbReference type="PROSITE" id="PS51257">
    <property type="entry name" value="PROKAR_LIPOPROTEIN"/>
    <property type="match status" value="1"/>
</dbReference>
<dbReference type="InterPro" id="IPR001247">
    <property type="entry name" value="ExoRNase_PH_dom1"/>
</dbReference>
<dbReference type="Gene3D" id="3.30.230.70">
    <property type="entry name" value="GHMP Kinase, N-terminal domain"/>
    <property type="match status" value="1"/>
</dbReference>
<dbReference type="SUPFAM" id="SSF54211">
    <property type="entry name" value="Ribosomal protein S5 domain 2-like"/>
    <property type="match status" value="1"/>
</dbReference>
<keyword evidence="4" id="KW-0548">Nucleotidyltransferase</keyword>
<keyword evidence="7" id="KW-1185">Reference proteome</keyword>
<organism evidence="6 7">
    <name type="scientific">Geothrix oryzae</name>
    <dbReference type="NCBI Taxonomy" id="2927975"/>
    <lineage>
        <taxon>Bacteria</taxon>
        <taxon>Pseudomonadati</taxon>
        <taxon>Acidobacteriota</taxon>
        <taxon>Holophagae</taxon>
        <taxon>Holophagales</taxon>
        <taxon>Holophagaceae</taxon>
        <taxon>Geothrix</taxon>
    </lineage>
</organism>
<dbReference type="EC" id="2.7.7.56" evidence="4"/>
<dbReference type="EMBL" id="AP027079">
    <property type="protein sequence ID" value="BDU68001.1"/>
    <property type="molecule type" value="Genomic_DNA"/>
</dbReference>
<keyword evidence="4" id="KW-0819">tRNA processing</keyword>
<evidence type="ECO:0000256" key="4">
    <source>
        <dbReference type="HAMAP-Rule" id="MF_00564"/>
    </source>
</evidence>
<dbReference type="PROSITE" id="PS01277">
    <property type="entry name" value="RIBONUCLEASE_PH"/>
    <property type="match status" value="1"/>
</dbReference>